<gene>
    <name evidence="2" type="ORF">BJ998_003752</name>
</gene>
<name>A0A7W9KHA1_9PSEU</name>
<dbReference type="Pfam" id="PF00583">
    <property type="entry name" value="Acetyltransf_1"/>
    <property type="match status" value="1"/>
</dbReference>
<comment type="caution">
    <text evidence="2">The sequence shown here is derived from an EMBL/GenBank/DDBJ whole genome shotgun (WGS) entry which is preliminary data.</text>
</comment>
<dbReference type="AlphaFoldDB" id="A0A7W9KHA1"/>
<dbReference type="PROSITE" id="PS51186">
    <property type="entry name" value="GNAT"/>
    <property type="match status" value="1"/>
</dbReference>
<reference evidence="2 3" key="1">
    <citation type="submission" date="2020-08" db="EMBL/GenBank/DDBJ databases">
        <title>Sequencing the genomes of 1000 actinobacteria strains.</title>
        <authorList>
            <person name="Klenk H.-P."/>
        </authorList>
    </citation>
    <scope>NUCLEOTIDE SEQUENCE [LARGE SCALE GENOMIC DNA]</scope>
    <source>
        <strain evidence="2 3">DSM 43851</strain>
    </source>
</reference>
<organism evidence="2 3">
    <name type="scientific">Kutzneria kofuensis</name>
    <dbReference type="NCBI Taxonomy" id="103725"/>
    <lineage>
        <taxon>Bacteria</taxon>
        <taxon>Bacillati</taxon>
        <taxon>Actinomycetota</taxon>
        <taxon>Actinomycetes</taxon>
        <taxon>Pseudonocardiales</taxon>
        <taxon>Pseudonocardiaceae</taxon>
        <taxon>Kutzneria</taxon>
    </lineage>
</organism>
<dbReference type="CDD" id="cd04301">
    <property type="entry name" value="NAT_SF"/>
    <property type="match status" value="1"/>
</dbReference>
<evidence type="ECO:0000259" key="1">
    <source>
        <dbReference type="PROSITE" id="PS51186"/>
    </source>
</evidence>
<dbReference type="Gene3D" id="3.40.630.30">
    <property type="match status" value="1"/>
</dbReference>
<sequence length="243" mass="25694">MDTQIAAYLRAGRRDGVRIGPFVAGFSADRANPYANYAVPDDDARPTASDVAALIGAFLDRDRKPRLEYLPSVSPHVRPLLEDAGFVAEGLLPLMTMSDLVEPPLVAGVELVPADSDDTVFAMATALNLAYGEPPPTPADVASHASSRDRGGFALLARSATGEPIGGGFVTVPIDGVAELAGIGVVPTWRRRGIAAAITARLVLAARDLDVRVPFLMAADDHAARVYTRVGFRTTGRVLHISR</sequence>
<evidence type="ECO:0000313" key="2">
    <source>
        <dbReference type="EMBL" id="MBB5892556.1"/>
    </source>
</evidence>
<accession>A0A7W9KHA1</accession>
<evidence type="ECO:0000313" key="3">
    <source>
        <dbReference type="Proteomes" id="UP000585638"/>
    </source>
</evidence>
<protein>
    <submittedName>
        <fullName evidence="2">GNAT superfamily N-acetyltransferase</fullName>
    </submittedName>
</protein>
<dbReference type="SUPFAM" id="SSF55729">
    <property type="entry name" value="Acyl-CoA N-acyltransferases (Nat)"/>
    <property type="match status" value="1"/>
</dbReference>
<keyword evidence="2" id="KW-0808">Transferase</keyword>
<dbReference type="EMBL" id="JACHIR010000001">
    <property type="protein sequence ID" value="MBB5892556.1"/>
    <property type="molecule type" value="Genomic_DNA"/>
</dbReference>
<proteinExistence type="predicted"/>
<dbReference type="RefSeq" id="WP_184863384.1">
    <property type="nucleotide sequence ID" value="NZ_JACHIR010000001.1"/>
</dbReference>
<feature type="domain" description="N-acetyltransferase" evidence="1">
    <location>
        <begin position="109"/>
        <end position="243"/>
    </location>
</feature>
<dbReference type="GO" id="GO:0016747">
    <property type="term" value="F:acyltransferase activity, transferring groups other than amino-acyl groups"/>
    <property type="evidence" value="ECO:0007669"/>
    <property type="project" value="InterPro"/>
</dbReference>
<keyword evidence="3" id="KW-1185">Reference proteome</keyword>
<dbReference type="InterPro" id="IPR016181">
    <property type="entry name" value="Acyl_CoA_acyltransferase"/>
</dbReference>
<dbReference type="Proteomes" id="UP000585638">
    <property type="component" value="Unassembled WGS sequence"/>
</dbReference>
<dbReference type="InterPro" id="IPR000182">
    <property type="entry name" value="GNAT_dom"/>
</dbReference>